<evidence type="ECO:0000256" key="3">
    <source>
        <dbReference type="ARBA" id="ARBA00029872"/>
    </source>
</evidence>
<comment type="similarity">
    <text evidence="1">Belongs to the MDM20/NAA25 family.</text>
</comment>
<dbReference type="InterPro" id="IPR011990">
    <property type="entry name" value="TPR-like_helical_dom_sf"/>
</dbReference>
<dbReference type="InterPro" id="IPR019183">
    <property type="entry name" value="NAA25_NatB_aux_su"/>
</dbReference>
<evidence type="ECO:0000256" key="1">
    <source>
        <dbReference type="ARBA" id="ARBA00006298"/>
    </source>
</evidence>
<evidence type="ECO:0000256" key="2">
    <source>
        <dbReference type="ARBA" id="ARBA00022803"/>
    </source>
</evidence>
<dbReference type="PANTHER" id="PTHR22767:SF3">
    <property type="entry name" value="N-ALPHA-ACETYLTRANSFERASE 25, NATB AUXILIARY SUBUNIT"/>
    <property type="match status" value="1"/>
</dbReference>
<gene>
    <name evidence="4" type="primary">Naa25</name>
</gene>
<dbReference type="AlphaFoldDB" id="A0A2H8TTL8"/>
<dbReference type="Gene3D" id="1.25.40.1040">
    <property type="match status" value="1"/>
</dbReference>
<protein>
    <recommendedName>
        <fullName evidence="3">N-terminal acetyltransferase B complex subunit MDM20 homolog</fullName>
    </recommendedName>
</protein>
<dbReference type="SUPFAM" id="SSF48452">
    <property type="entry name" value="TPR-like"/>
    <property type="match status" value="1"/>
</dbReference>
<dbReference type="GO" id="GO:0031416">
    <property type="term" value="C:NatB complex"/>
    <property type="evidence" value="ECO:0007669"/>
    <property type="project" value="TreeGrafter"/>
</dbReference>
<dbReference type="PANTHER" id="PTHR22767">
    <property type="entry name" value="N-TERMINAL ACETYLTRANSFERASE-RELATED"/>
    <property type="match status" value="1"/>
</dbReference>
<name>A0A2H8TTL8_9HEMI</name>
<dbReference type="Pfam" id="PF09797">
    <property type="entry name" value="NatB_MDM20"/>
    <property type="match status" value="1"/>
</dbReference>
<keyword evidence="2" id="KW-0802">TPR repeat</keyword>
<evidence type="ECO:0000313" key="4">
    <source>
        <dbReference type="EMBL" id="MBW17594.1"/>
    </source>
</evidence>
<dbReference type="EMBL" id="GFXV01005789">
    <property type="protein sequence ID" value="MBW17594.1"/>
    <property type="molecule type" value="Transcribed_RNA"/>
</dbReference>
<keyword evidence="4" id="KW-0808">Transferase</keyword>
<dbReference type="GO" id="GO:0016740">
    <property type="term" value="F:transferase activity"/>
    <property type="evidence" value="ECO:0007669"/>
    <property type="project" value="UniProtKB-KW"/>
</dbReference>
<reference evidence="4" key="1">
    <citation type="submission" date="2017-10" db="EMBL/GenBank/DDBJ databases">
        <title>Transcriptome Assembly of Sugarcane Aphid Adults.</title>
        <authorList>
            <person name="Scully E.D."/>
            <person name="Palmer N.A."/>
            <person name="Geib S.M."/>
            <person name="Sarath G."/>
            <person name="Sattler S.E."/>
        </authorList>
    </citation>
    <scope>NUCLEOTIDE SEQUENCE</scope>
    <source>
        <tissue evidence="4">Whole body</tissue>
    </source>
</reference>
<organism evidence="4">
    <name type="scientific">Melanaphis sacchari</name>
    <dbReference type="NCBI Taxonomy" id="742174"/>
    <lineage>
        <taxon>Eukaryota</taxon>
        <taxon>Metazoa</taxon>
        <taxon>Ecdysozoa</taxon>
        <taxon>Arthropoda</taxon>
        <taxon>Hexapoda</taxon>
        <taxon>Insecta</taxon>
        <taxon>Pterygota</taxon>
        <taxon>Neoptera</taxon>
        <taxon>Paraneoptera</taxon>
        <taxon>Hemiptera</taxon>
        <taxon>Sternorrhyncha</taxon>
        <taxon>Aphidomorpha</taxon>
        <taxon>Aphidoidea</taxon>
        <taxon>Aphididae</taxon>
        <taxon>Aphidini</taxon>
        <taxon>Melanaphis</taxon>
    </lineage>
</organism>
<dbReference type="OrthoDB" id="1874341at2759"/>
<proteinExistence type="inferred from homology"/>
<accession>A0A2H8TTL8</accession>
<sequence>MASRSRLSRNDNSMAERRLRPIYEWIDNGNYKKALHELDKLIKKLPSQNCSKALKSLTLVRLGKDQEAITLLKEVRECKPSDESTLLALTACYRELKKPHMVCEVYEDALLQDPVNEELLSSLFMSYVRVCDYKKQQQTALALHKVKPNNPYYFWAIMSIVMQAYQANDEISKRITLPLAERMVQKYINEDKIDAEQEIQLYLMILDMQKKYKESLDILNGPLGDKLHRTVGLTRKKIDIYFELEMYGEVNSYLKSLLLKDIDSWIYYTKYFDSLFKIIESKDKYINCNGNTDYLPHFDSSIEEALLFLNELQKLNSEQNYPQRGVYLARLELYSRLKENANKYMGDAINLLTEYFKIFGHKPCCFYDLRPYMSLLKEEVLNEFLKILDEIVDLKEGEFPKTKPQMECYLSYLQLARHVGIHDLMNTEEKLKLADRLLRCYHRCEIFNNSKRSSEIMANDTFVIMMAHLMYDIWVENNRLTYIREATVVLEYAYALSPSNFHIKLLLLKFYHMLGASDASNLAYINLEIKNTQLDSLGYLHTFQMFNEGRFQNASKLYTTTIRFFSHNYREVADHLTISYKFGSFIKIIEFVEFREKLKYSIHHSMCLIENYFISLLDVDNLDDCLEIILKMNDVPEVASKSQLKKMVNNRDYSVLVNYNPPTRCLTAEHSNQIFSHDLRLLEIRAVLLSCIYYSARMIKQFSVQNIKTTSEVNGLNPDLESLNSNDLDQLDLHLKTLKTLNTQLESDPPVPVPNNVFGSFFGSKLFCLDKSKTMLTIVINFIELIQTLGSDLKTSVSTNDEWTAKMKTNANELTIAFDKSITYCKFVISKTTNEIDSSLKLEGRKEVLEILTNMIDTLNTSCVFLSLATYFIKSFQNRIISDPKKIKAKRKAQSTPYHPEAQFKGKSEILREVVKTVQNSTSDVLVCVKNVEEAWNRMGCGNSNALMLKKHDTDYTVNDTDEGKEADKIRQITADRWRQLVDTIDKKISDSYSGALDEMVKILIKKQTQINKLPSF</sequence>